<name>A0ABW3T047_9CAUL</name>
<evidence type="ECO:0000259" key="1">
    <source>
        <dbReference type="Pfam" id="PF22807"/>
    </source>
</evidence>
<proteinExistence type="predicted"/>
<evidence type="ECO:0000313" key="2">
    <source>
        <dbReference type="EMBL" id="MFD1190313.1"/>
    </source>
</evidence>
<feature type="domain" description="Pyrroloquinoline quinone-dependent pyranose dehydrogenase beta-propeller" evidence="1">
    <location>
        <begin position="323"/>
        <end position="429"/>
    </location>
</feature>
<accession>A0ABW3T047</accession>
<gene>
    <name evidence="2" type="ORF">ACFQ27_06950</name>
</gene>
<dbReference type="Pfam" id="PF22807">
    <property type="entry name" value="TrAA12"/>
    <property type="match status" value="2"/>
</dbReference>
<evidence type="ECO:0000313" key="3">
    <source>
        <dbReference type="Proteomes" id="UP001597216"/>
    </source>
</evidence>
<dbReference type="Gene3D" id="2.120.10.30">
    <property type="entry name" value="TolB, C-terminal domain"/>
    <property type="match status" value="1"/>
</dbReference>
<sequence length="433" mass="45981">MRLSLAAIGLISLAITGCSEGSTSPFAGFGERPELPTPKKALLPTVNIAKIAPWPAGEQPTAPAGFKVTRYAADLDHPRWLYVLPNGDVLAAESATEPAKPEGFRDWVAQIIQKQAGALQKSPNQIVLLRDADGDGVAEFRSVFATDLKRPFGMALVGDTLYVANDDAIVRLPYAAGDTKARGAAVKVFDLPGGPINHHWTKNIIASPDGTKLYATVGSNSNVGENGLKAEDGRAQVVEFTLPAGPSRPYATGLRNPNGLDFEPVTGALWTAVNERDEIGNDLVPDYMTSLKDGGFYGWPWSYYGDHVDVRVQPPRPDMVAKAIAPDYALGAHTASLGLAFYKAQAFPARYQGGVFIGQHGSWNRRPASGYQVVYIPFANGRPSGKPEVFLGGFLNAKGQAHGRPVGVAVDARGALLVADDAGNAVWRVAPAS</sequence>
<dbReference type="InterPro" id="IPR054539">
    <property type="entry name" value="Beta-prop_PDH"/>
</dbReference>
<organism evidence="2 3">
    <name type="scientific">Phenylobacterium conjunctum</name>
    <dbReference type="NCBI Taxonomy" id="1298959"/>
    <lineage>
        <taxon>Bacteria</taxon>
        <taxon>Pseudomonadati</taxon>
        <taxon>Pseudomonadota</taxon>
        <taxon>Alphaproteobacteria</taxon>
        <taxon>Caulobacterales</taxon>
        <taxon>Caulobacteraceae</taxon>
        <taxon>Phenylobacterium</taxon>
    </lineage>
</organism>
<comment type="caution">
    <text evidence="2">The sequence shown here is derived from an EMBL/GenBank/DDBJ whole genome shotgun (WGS) entry which is preliminary data.</text>
</comment>
<dbReference type="RefSeq" id="WP_374344960.1">
    <property type="nucleotide sequence ID" value="NZ_JBHTLQ010000011.1"/>
</dbReference>
<dbReference type="SUPFAM" id="SSF50952">
    <property type="entry name" value="Soluble quinoprotein glucose dehydrogenase"/>
    <property type="match status" value="1"/>
</dbReference>
<feature type="domain" description="Pyrroloquinoline quinone-dependent pyranose dehydrogenase beta-propeller" evidence="1">
    <location>
        <begin position="138"/>
        <end position="280"/>
    </location>
</feature>
<reference evidence="3" key="1">
    <citation type="journal article" date="2019" name="Int. J. Syst. Evol. Microbiol.">
        <title>The Global Catalogue of Microorganisms (GCM) 10K type strain sequencing project: providing services to taxonomists for standard genome sequencing and annotation.</title>
        <authorList>
            <consortium name="The Broad Institute Genomics Platform"/>
            <consortium name="The Broad Institute Genome Sequencing Center for Infectious Disease"/>
            <person name="Wu L."/>
            <person name="Ma J."/>
        </authorList>
    </citation>
    <scope>NUCLEOTIDE SEQUENCE [LARGE SCALE GENOMIC DNA]</scope>
    <source>
        <strain evidence="3">CCUG 55074</strain>
    </source>
</reference>
<dbReference type="PANTHER" id="PTHR19328:SF55">
    <property type="entry name" value="BLR6566 PROTEIN"/>
    <property type="match status" value="1"/>
</dbReference>
<keyword evidence="3" id="KW-1185">Reference proteome</keyword>
<dbReference type="EMBL" id="JBHTLQ010000011">
    <property type="protein sequence ID" value="MFD1190313.1"/>
    <property type="molecule type" value="Genomic_DNA"/>
</dbReference>
<dbReference type="PROSITE" id="PS51257">
    <property type="entry name" value="PROKAR_LIPOPROTEIN"/>
    <property type="match status" value="1"/>
</dbReference>
<protein>
    <submittedName>
        <fullName evidence="2">Sorbosone dehydrogenase family protein</fullName>
    </submittedName>
</protein>
<dbReference type="InterPro" id="IPR011041">
    <property type="entry name" value="Quinoprot_gluc/sorb_DH_b-prop"/>
</dbReference>
<dbReference type="PANTHER" id="PTHR19328">
    <property type="entry name" value="HEDGEHOG-INTERACTING PROTEIN"/>
    <property type="match status" value="1"/>
</dbReference>
<dbReference type="InterPro" id="IPR011042">
    <property type="entry name" value="6-blade_b-propeller_TolB-like"/>
</dbReference>
<dbReference type="Proteomes" id="UP001597216">
    <property type="component" value="Unassembled WGS sequence"/>
</dbReference>